<dbReference type="Gene3D" id="1.10.10.250">
    <property type="entry name" value="Ribosomal protein L11, C-terminal domain"/>
    <property type="match status" value="1"/>
</dbReference>
<evidence type="ECO:0000256" key="2">
    <source>
        <dbReference type="ARBA" id="ARBA00022980"/>
    </source>
</evidence>
<evidence type="ECO:0000313" key="10">
    <source>
        <dbReference type="EMBL" id="KAK3587748.1"/>
    </source>
</evidence>
<name>A0AAE0S9Q7_9BIVA</name>
<evidence type="ECO:0000256" key="5">
    <source>
        <dbReference type="ARBA" id="ARBA00040104"/>
    </source>
</evidence>
<dbReference type="SUPFAM" id="SSF54747">
    <property type="entry name" value="Ribosomal L11/L12e N-terminal domain"/>
    <property type="match status" value="1"/>
</dbReference>
<dbReference type="PANTHER" id="PTHR11661:SF1">
    <property type="entry name" value="LARGE RIBOSOMAL SUBUNIT PROTEIN UL11M"/>
    <property type="match status" value="1"/>
</dbReference>
<dbReference type="GO" id="GO:0070180">
    <property type="term" value="F:large ribosomal subunit rRNA binding"/>
    <property type="evidence" value="ECO:0007669"/>
    <property type="project" value="TreeGrafter"/>
</dbReference>
<evidence type="ECO:0000313" key="11">
    <source>
        <dbReference type="Proteomes" id="UP001195483"/>
    </source>
</evidence>
<dbReference type="InterPro" id="IPR020783">
    <property type="entry name" value="Ribosomal_uL11_C"/>
</dbReference>
<comment type="similarity">
    <text evidence="1 7">Belongs to the universal ribosomal protein uL11 family.</text>
</comment>
<proteinExistence type="inferred from homology"/>
<dbReference type="CDD" id="cd00349">
    <property type="entry name" value="Ribosomal_L11"/>
    <property type="match status" value="1"/>
</dbReference>
<gene>
    <name evidence="10" type="ORF">CHS0354_042703</name>
</gene>
<dbReference type="FunFam" id="1.10.10.250:FF:000003">
    <property type="entry name" value="Mitochondrial ribosomal protein L11"/>
    <property type="match status" value="1"/>
</dbReference>
<evidence type="ECO:0000256" key="6">
    <source>
        <dbReference type="ARBA" id="ARBA00041455"/>
    </source>
</evidence>
<dbReference type="InterPro" id="IPR036796">
    <property type="entry name" value="Ribosomal_uL11_N_sf"/>
</dbReference>
<evidence type="ECO:0000256" key="3">
    <source>
        <dbReference type="ARBA" id="ARBA00023274"/>
    </source>
</evidence>
<dbReference type="Pfam" id="PF03946">
    <property type="entry name" value="Ribosomal_L11_N"/>
    <property type="match status" value="1"/>
</dbReference>
<dbReference type="InterPro" id="IPR006519">
    <property type="entry name" value="Ribosomal_uL11_bac-typ"/>
</dbReference>
<keyword evidence="11" id="KW-1185">Reference proteome</keyword>
<dbReference type="InterPro" id="IPR036769">
    <property type="entry name" value="Ribosomal_uL11_C_sf"/>
</dbReference>
<dbReference type="Gene3D" id="3.30.1550.10">
    <property type="entry name" value="Ribosomal protein L11/L12, N-terminal domain"/>
    <property type="match status" value="1"/>
</dbReference>
<dbReference type="PANTHER" id="PTHR11661">
    <property type="entry name" value="60S RIBOSOMAL PROTEIN L12"/>
    <property type="match status" value="1"/>
</dbReference>
<accession>A0AAE0S9Q7</accession>
<dbReference type="GO" id="GO:0005762">
    <property type="term" value="C:mitochondrial large ribosomal subunit"/>
    <property type="evidence" value="ECO:0007669"/>
    <property type="project" value="TreeGrafter"/>
</dbReference>
<protein>
    <recommendedName>
        <fullName evidence="5">Large ribosomal subunit protein uL11m</fullName>
    </recommendedName>
    <alternativeName>
        <fullName evidence="6">39S ribosomal protein L11, mitochondrial</fullName>
    </alternativeName>
</protein>
<reference evidence="10" key="2">
    <citation type="journal article" date="2021" name="Genome Biol. Evol.">
        <title>Developing a high-quality reference genome for a parasitic bivalve with doubly uniparental inheritance (Bivalvia: Unionida).</title>
        <authorList>
            <person name="Smith C.H."/>
        </authorList>
    </citation>
    <scope>NUCLEOTIDE SEQUENCE</scope>
    <source>
        <strain evidence="10">CHS0354</strain>
        <tissue evidence="10">Mantle</tissue>
    </source>
</reference>
<keyword evidence="2 7" id="KW-0689">Ribosomal protein</keyword>
<dbReference type="InterPro" id="IPR000911">
    <property type="entry name" value="Ribosomal_uL11"/>
</dbReference>
<comment type="caution">
    <text evidence="10">The sequence shown here is derived from an EMBL/GenBank/DDBJ whole genome shotgun (WGS) entry which is preliminary data.</text>
</comment>
<evidence type="ECO:0000259" key="9">
    <source>
        <dbReference type="Pfam" id="PF03946"/>
    </source>
</evidence>
<feature type="domain" description="Large ribosomal subunit protein uL11 N-terminal" evidence="9">
    <location>
        <begin position="25"/>
        <end position="82"/>
    </location>
</feature>
<evidence type="ECO:0000256" key="1">
    <source>
        <dbReference type="ARBA" id="ARBA00010537"/>
    </source>
</evidence>
<dbReference type="SMART" id="SM00649">
    <property type="entry name" value="RL11"/>
    <property type="match status" value="1"/>
</dbReference>
<evidence type="ECO:0000256" key="4">
    <source>
        <dbReference type="ARBA" id="ARBA00038782"/>
    </source>
</evidence>
<organism evidence="10 11">
    <name type="scientific">Potamilus streckersoni</name>
    <dbReference type="NCBI Taxonomy" id="2493646"/>
    <lineage>
        <taxon>Eukaryota</taxon>
        <taxon>Metazoa</taxon>
        <taxon>Spiralia</taxon>
        <taxon>Lophotrochozoa</taxon>
        <taxon>Mollusca</taxon>
        <taxon>Bivalvia</taxon>
        <taxon>Autobranchia</taxon>
        <taxon>Heteroconchia</taxon>
        <taxon>Palaeoheterodonta</taxon>
        <taxon>Unionida</taxon>
        <taxon>Unionoidea</taxon>
        <taxon>Unionidae</taxon>
        <taxon>Ambleminae</taxon>
        <taxon>Lampsilini</taxon>
        <taxon>Potamilus</taxon>
    </lineage>
</organism>
<dbReference type="HAMAP" id="MF_00736">
    <property type="entry name" value="Ribosomal_uL11"/>
    <property type="match status" value="1"/>
</dbReference>
<evidence type="ECO:0000259" key="8">
    <source>
        <dbReference type="Pfam" id="PF00298"/>
    </source>
</evidence>
<dbReference type="NCBIfam" id="TIGR01632">
    <property type="entry name" value="L11_bact"/>
    <property type="match status" value="1"/>
</dbReference>
<dbReference type="Proteomes" id="UP001195483">
    <property type="component" value="Unassembled WGS sequence"/>
</dbReference>
<reference evidence="10" key="3">
    <citation type="submission" date="2023-05" db="EMBL/GenBank/DDBJ databases">
        <authorList>
            <person name="Smith C.H."/>
        </authorList>
    </citation>
    <scope>NUCLEOTIDE SEQUENCE</scope>
    <source>
        <strain evidence="10">CHS0354</strain>
        <tissue evidence="10">Mantle</tissue>
    </source>
</reference>
<dbReference type="GO" id="GO:0006412">
    <property type="term" value="P:translation"/>
    <property type="evidence" value="ECO:0007669"/>
    <property type="project" value="InterPro"/>
</dbReference>
<dbReference type="SUPFAM" id="SSF46906">
    <property type="entry name" value="Ribosomal protein L11, C-terminal domain"/>
    <property type="match status" value="1"/>
</dbReference>
<dbReference type="AlphaFoldDB" id="A0AAE0S9Q7"/>
<keyword evidence="3 7" id="KW-0687">Ribonucleoprotein</keyword>
<dbReference type="InterPro" id="IPR020784">
    <property type="entry name" value="Ribosomal_uL11_N"/>
</dbReference>
<reference evidence="10" key="1">
    <citation type="journal article" date="2021" name="Genome Biol. Evol.">
        <title>A High-Quality Reference Genome for a Parasitic Bivalve with Doubly Uniparental Inheritance (Bivalvia: Unionida).</title>
        <authorList>
            <person name="Smith C.H."/>
        </authorList>
    </citation>
    <scope>NUCLEOTIDE SEQUENCE</scope>
    <source>
        <strain evidence="10">CHS0354</strain>
    </source>
</reference>
<dbReference type="EMBL" id="JAEAOA010002357">
    <property type="protein sequence ID" value="KAK3587748.1"/>
    <property type="molecule type" value="Genomic_DNA"/>
</dbReference>
<dbReference type="Pfam" id="PF00298">
    <property type="entry name" value="Ribosomal_L11"/>
    <property type="match status" value="1"/>
</dbReference>
<evidence type="ECO:0000256" key="7">
    <source>
        <dbReference type="RuleBase" id="RU003978"/>
    </source>
</evidence>
<comment type="subunit">
    <text evidence="4">Component of the mitochondrial ribosome large subunit (39S) which comprises a 16S rRNA and about 50 distinct proteins.</text>
</comment>
<sequence>MSKKFGAVGKAAKNVAKVVHPPYLRLTILAGEAAAGPPLGPQLGQRGIQIGAFCKQFNEKTSNIKPGIPIPTRITVNPDKTFDIQTTMPPATYFLKMAAGIKKGAMKPAQEVAGKVSLKHIYEIAKIKSQDEAFDMVPMEEICQSVIGTAHSCGIQVVKELNPEEYGKFLEERKEIVAQQEKELEEQRQAKMLRL</sequence>
<feature type="domain" description="Large ribosomal subunit protein uL11 C-terminal" evidence="8">
    <location>
        <begin position="88"/>
        <end position="157"/>
    </location>
</feature>
<dbReference type="GO" id="GO:0003735">
    <property type="term" value="F:structural constituent of ribosome"/>
    <property type="evidence" value="ECO:0007669"/>
    <property type="project" value="InterPro"/>
</dbReference>